<keyword evidence="5 6" id="KW-0472">Membrane</keyword>
<dbReference type="AlphaFoldDB" id="A0A5C4LQQ0"/>
<feature type="transmembrane region" description="Helical" evidence="6">
    <location>
        <begin position="55"/>
        <end position="77"/>
    </location>
</feature>
<comment type="caution">
    <text evidence="8">The sequence shown here is derived from an EMBL/GenBank/DDBJ whole genome shotgun (WGS) entry which is preliminary data.</text>
</comment>
<dbReference type="GO" id="GO:0000271">
    <property type="term" value="P:polysaccharide biosynthetic process"/>
    <property type="evidence" value="ECO:0007669"/>
    <property type="project" value="InterPro"/>
</dbReference>
<dbReference type="EMBL" id="VDDA01000001">
    <property type="protein sequence ID" value="TNC16095.1"/>
    <property type="molecule type" value="Genomic_DNA"/>
</dbReference>
<evidence type="ECO:0000256" key="6">
    <source>
        <dbReference type="SAM" id="Phobius"/>
    </source>
</evidence>
<dbReference type="OrthoDB" id="5422757at2"/>
<reference evidence="8 9" key="1">
    <citation type="submission" date="2019-06" db="EMBL/GenBank/DDBJ databases">
        <title>Genome of Methylobacterium sp. 17Sr1-39.</title>
        <authorList>
            <person name="Seo T."/>
        </authorList>
    </citation>
    <scope>NUCLEOTIDE SEQUENCE [LARGE SCALE GENOMIC DNA]</scope>
    <source>
        <strain evidence="8 9">17Sr1-39</strain>
    </source>
</reference>
<feature type="transmembrane region" description="Helical" evidence="6">
    <location>
        <begin position="118"/>
        <end position="139"/>
    </location>
</feature>
<gene>
    <name evidence="8" type="ORF">FF100_02180</name>
</gene>
<comment type="similarity">
    <text evidence="2">Belongs to the GtrA family.</text>
</comment>
<evidence type="ECO:0000256" key="3">
    <source>
        <dbReference type="ARBA" id="ARBA00022692"/>
    </source>
</evidence>
<evidence type="ECO:0000313" key="9">
    <source>
        <dbReference type="Proteomes" id="UP000305267"/>
    </source>
</evidence>
<dbReference type="InterPro" id="IPR007267">
    <property type="entry name" value="GtrA_DPMS_TM"/>
</dbReference>
<dbReference type="PANTHER" id="PTHR38459">
    <property type="entry name" value="PROPHAGE BACTOPRENOL-LINKED GLUCOSE TRANSLOCASE HOMOLOG"/>
    <property type="match status" value="1"/>
</dbReference>
<dbReference type="Proteomes" id="UP000305267">
    <property type="component" value="Unassembled WGS sequence"/>
</dbReference>
<organism evidence="8 9">
    <name type="scientific">Methylobacterium terricola</name>
    <dbReference type="NCBI Taxonomy" id="2583531"/>
    <lineage>
        <taxon>Bacteria</taxon>
        <taxon>Pseudomonadati</taxon>
        <taxon>Pseudomonadota</taxon>
        <taxon>Alphaproteobacteria</taxon>
        <taxon>Hyphomicrobiales</taxon>
        <taxon>Methylobacteriaceae</taxon>
        <taxon>Methylobacterium</taxon>
    </lineage>
</organism>
<keyword evidence="9" id="KW-1185">Reference proteome</keyword>
<evidence type="ECO:0000313" key="8">
    <source>
        <dbReference type="EMBL" id="TNC16095.1"/>
    </source>
</evidence>
<name>A0A5C4LQQ0_9HYPH</name>
<dbReference type="GO" id="GO:0005886">
    <property type="term" value="C:plasma membrane"/>
    <property type="evidence" value="ECO:0007669"/>
    <property type="project" value="TreeGrafter"/>
</dbReference>
<dbReference type="PANTHER" id="PTHR38459:SF1">
    <property type="entry name" value="PROPHAGE BACTOPRENOL-LINKED GLUCOSE TRANSLOCASE HOMOLOG"/>
    <property type="match status" value="1"/>
</dbReference>
<protein>
    <submittedName>
        <fullName evidence="8">GtrA family protein</fullName>
    </submittedName>
</protein>
<dbReference type="InterPro" id="IPR051401">
    <property type="entry name" value="GtrA_CellWall_Glycosyl"/>
</dbReference>
<proteinExistence type="inferred from homology"/>
<feature type="domain" description="GtrA/DPMS transmembrane" evidence="7">
    <location>
        <begin position="58"/>
        <end position="171"/>
    </location>
</feature>
<sequence length="187" mass="19940">MNGFRRFRVIFGSVLGARQGRCGFPRPFSPGCVVAREQTSNPRAGDVLAVLARQFLAYVGVSLAALAVHYALLAALVETGRAEPVPAALAGYLAGAVVSYGLNRRLTYASDRPHAEATWRFGVVAAIGFGLTWLIMAGLTRGFGLPYLAAQGLATGVVVFWNFLGHRVWTFAGRPVAVLSEEATGMR</sequence>
<comment type="subcellular location">
    <subcellularLocation>
        <location evidence="1">Membrane</location>
        <topology evidence="1">Multi-pass membrane protein</topology>
    </subcellularLocation>
</comment>
<dbReference type="Pfam" id="PF04138">
    <property type="entry name" value="GtrA_DPMS_TM"/>
    <property type="match status" value="1"/>
</dbReference>
<evidence type="ECO:0000259" key="7">
    <source>
        <dbReference type="Pfam" id="PF04138"/>
    </source>
</evidence>
<keyword evidence="4 6" id="KW-1133">Transmembrane helix</keyword>
<evidence type="ECO:0000256" key="1">
    <source>
        <dbReference type="ARBA" id="ARBA00004141"/>
    </source>
</evidence>
<accession>A0A5C4LQQ0</accession>
<keyword evidence="3 6" id="KW-0812">Transmembrane</keyword>
<feature type="transmembrane region" description="Helical" evidence="6">
    <location>
        <begin position="89"/>
        <end position="106"/>
    </location>
</feature>
<evidence type="ECO:0000256" key="4">
    <source>
        <dbReference type="ARBA" id="ARBA00022989"/>
    </source>
</evidence>
<evidence type="ECO:0000256" key="5">
    <source>
        <dbReference type="ARBA" id="ARBA00023136"/>
    </source>
</evidence>
<feature type="transmembrane region" description="Helical" evidence="6">
    <location>
        <begin position="145"/>
        <end position="164"/>
    </location>
</feature>
<evidence type="ECO:0000256" key="2">
    <source>
        <dbReference type="ARBA" id="ARBA00009399"/>
    </source>
</evidence>